<protein>
    <submittedName>
        <fullName evidence="4">NAD(P)-dependent oxidoreductase</fullName>
    </submittedName>
</protein>
<evidence type="ECO:0000256" key="1">
    <source>
        <dbReference type="ARBA" id="ARBA00006484"/>
    </source>
</evidence>
<dbReference type="GO" id="GO:0016616">
    <property type="term" value="F:oxidoreductase activity, acting on the CH-OH group of donors, NAD or NADP as acceptor"/>
    <property type="evidence" value="ECO:0007669"/>
    <property type="project" value="UniProtKB-ARBA"/>
</dbReference>
<reference evidence="4 5" key="1">
    <citation type="submission" date="2018-03" db="EMBL/GenBank/DDBJ databases">
        <title>Cross-interface Injection: A General Nanoliter Liquid Handling Method Applied to Single Cells Genome Amplification Automated Nanoliter Liquid Handling Applied to Single Cell Multiple Displacement Amplification.</title>
        <authorList>
            <person name="Yun J."/>
            <person name="Xu P."/>
            <person name="Xu J."/>
            <person name="Dai X."/>
            <person name="Wang Y."/>
            <person name="Zheng X."/>
            <person name="Cao C."/>
            <person name="Yi Q."/>
            <person name="Zhu Y."/>
            <person name="Wang L."/>
            <person name="Dong Z."/>
            <person name="Huang Y."/>
            <person name="Huang L."/>
            <person name="Du W."/>
        </authorList>
    </citation>
    <scope>NUCLEOTIDE SEQUENCE [LARGE SCALE GENOMIC DNA]</scope>
    <source>
        <strain evidence="4 5">Z-D1-2</strain>
    </source>
</reference>
<dbReference type="PRINTS" id="PR00080">
    <property type="entry name" value="SDRFAMILY"/>
</dbReference>
<accession>A0A2T4DQ28</accession>
<keyword evidence="2" id="KW-0560">Oxidoreductase</keyword>
<dbReference type="Pfam" id="PF00106">
    <property type="entry name" value="adh_short"/>
    <property type="match status" value="1"/>
</dbReference>
<evidence type="ECO:0000256" key="3">
    <source>
        <dbReference type="RuleBase" id="RU000363"/>
    </source>
</evidence>
<evidence type="ECO:0000313" key="5">
    <source>
        <dbReference type="Proteomes" id="UP000240608"/>
    </source>
</evidence>
<evidence type="ECO:0000313" key="4">
    <source>
        <dbReference type="EMBL" id="PTB95934.1"/>
    </source>
</evidence>
<gene>
    <name evidence="4" type="ORF">C9994_09575</name>
</gene>
<sequence>MSKTAFITGVTSGIGRATAVLLAQNGFKIIATGRRQERLKELEKELEKYTDIITLNFDVRERDNVLKAIEGLPQEWKAIDLLINNAGNAHGLTSIEEGSMEDWNAMIDINVKGLLHVSQPIIKTMVQHKKGHIINIGSVAGKETYPNGNIYCASKFAVDAINSSMRMDLNKHGIKVSQVAPGLVETEFSLVRFKGDEERAGKVYENFEALKAEDIAELILFMATRPAHVNLADVLIFPTAQATATMVNKG</sequence>
<organism evidence="4 5">
    <name type="scientific">Marivirga lumbricoides</name>
    <dbReference type="NCBI Taxonomy" id="1046115"/>
    <lineage>
        <taxon>Bacteria</taxon>
        <taxon>Pseudomonadati</taxon>
        <taxon>Bacteroidota</taxon>
        <taxon>Cytophagia</taxon>
        <taxon>Cytophagales</taxon>
        <taxon>Marivirgaceae</taxon>
        <taxon>Marivirga</taxon>
    </lineage>
</organism>
<dbReference type="InterPro" id="IPR002347">
    <property type="entry name" value="SDR_fam"/>
</dbReference>
<dbReference type="PROSITE" id="PS00061">
    <property type="entry name" value="ADH_SHORT"/>
    <property type="match status" value="1"/>
</dbReference>
<dbReference type="EMBL" id="PYVU01000076">
    <property type="protein sequence ID" value="PTB95934.1"/>
    <property type="molecule type" value="Genomic_DNA"/>
</dbReference>
<evidence type="ECO:0000256" key="2">
    <source>
        <dbReference type="ARBA" id="ARBA00023002"/>
    </source>
</evidence>
<comment type="similarity">
    <text evidence="1 3">Belongs to the short-chain dehydrogenases/reductases (SDR) family.</text>
</comment>
<dbReference type="PANTHER" id="PTHR42901">
    <property type="entry name" value="ALCOHOL DEHYDROGENASE"/>
    <property type="match status" value="1"/>
</dbReference>
<dbReference type="PRINTS" id="PR00081">
    <property type="entry name" value="GDHRDH"/>
</dbReference>
<proteinExistence type="inferred from homology"/>
<dbReference type="AlphaFoldDB" id="A0A2T4DQ28"/>
<dbReference type="SUPFAM" id="SSF51735">
    <property type="entry name" value="NAD(P)-binding Rossmann-fold domains"/>
    <property type="match status" value="1"/>
</dbReference>
<dbReference type="PANTHER" id="PTHR42901:SF1">
    <property type="entry name" value="ALCOHOL DEHYDROGENASE"/>
    <property type="match status" value="1"/>
</dbReference>
<name>A0A2T4DQ28_9BACT</name>
<dbReference type="InterPro" id="IPR020904">
    <property type="entry name" value="Sc_DH/Rdtase_CS"/>
</dbReference>
<comment type="caution">
    <text evidence="4">The sequence shown here is derived from an EMBL/GenBank/DDBJ whole genome shotgun (WGS) entry which is preliminary data.</text>
</comment>
<dbReference type="FunFam" id="3.40.50.720:FF:000047">
    <property type="entry name" value="NADP-dependent L-serine/L-allo-threonine dehydrogenase"/>
    <property type="match status" value="1"/>
</dbReference>
<dbReference type="Proteomes" id="UP000240608">
    <property type="component" value="Unassembled WGS sequence"/>
</dbReference>
<dbReference type="Gene3D" id="3.40.50.720">
    <property type="entry name" value="NAD(P)-binding Rossmann-like Domain"/>
    <property type="match status" value="1"/>
</dbReference>
<dbReference type="InterPro" id="IPR036291">
    <property type="entry name" value="NAD(P)-bd_dom_sf"/>
</dbReference>